<gene>
    <name evidence="1" type="ORF">BDV96DRAFT_107312</name>
</gene>
<dbReference type="AlphaFoldDB" id="A0A6A5Z6J4"/>
<sequence length="216" mass="24407">MLRFHVLTPQAKLKHSPTSNMFSTTITTRPTHSLFIPSPIALSAPKTAQPPVLKSRPPKPRKIVSFSDSVSVHTVDRYISPESGVKINGWTPKGSVELTKHEALSTVLTKTERRMYDSHKVGSPKTPITPFEIGTSKSFAEIFDFEHFEEDLDEIREGKVKTYSPWVQFEQNGTVNEEHVSYSVSEVDEAHEVAMQLKAEHDEWTTVPKGRGPRRR</sequence>
<name>A0A6A5Z6J4_9PLEO</name>
<reference evidence="1" key="1">
    <citation type="journal article" date="2020" name="Stud. Mycol.">
        <title>101 Dothideomycetes genomes: a test case for predicting lifestyles and emergence of pathogens.</title>
        <authorList>
            <person name="Haridas S."/>
            <person name="Albert R."/>
            <person name="Binder M."/>
            <person name="Bloem J."/>
            <person name="Labutti K."/>
            <person name="Salamov A."/>
            <person name="Andreopoulos B."/>
            <person name="Baker S."/>
            <person name="Barry K."/>
            <person name="Bills G."/>
            <person name="Bluhm B."/>
            <person name="Cannon C."/>
            <person name="Castanera R."/>
            <person name="Culley D."/>
            <person name="Daum C."/>
            <person name="Ezra D."/>
            <person name="Gonzalez J."/>
            <person name="Henrissat B."/>
            <person name="Kuo A."/>
            <person name="Liang C."/>
            <person name="Lipzen A."/>
            <person name="Lutzoni F."/>
            <person name="Magnuson J."/>
            <person name="Mondo S."/>
            <person name="Nolan M."/>
            <person name="Ohm R."/>
            <person name="Pangilinan J."/>
            <person name="Park H.-J."/>
            <person name="Ramirez L."/>
            <person name="Alfaro M."/>
            <person name="Sun H."/>
            <person name="Tritt A."/>
            <person name="Yoshinaga Y."/>
            <person name="Zwiers L.-H."/>
            <person name="Turgeon B."/>
            <person name="Goodwin S."/>
            <person name="Spatafora J."/>
            <person name="Crous P."/>
            <person name="Grigoriev I."/>
        </authorList>
    </citation>
    <scope>NUCLEOTIDE SEQUENCE</scope>
    <source>
        <strain evidence="1">CBS 627.86</strain>
    </source>
</reference>
<keyword evidence="2" id="KW-1185">Reference proteome</keyword>
<organism evidence="1 2">
    <name type="scientific">Lophiotrema nucula</name>
    <dbReference type="NCBI Taxonomy" id="690887"/>
    <lineage>
        <taxon>Eukaryota</taxon>
        <taxon>Fungi</taxon>
        <taxon>Dikarya</taxon>
        <taxon>Ascomycota</taxon>
        <taxon>Pezizomycotina</taxon>
        <taxon>Dothideomycetes</taxon>
        <taxon>Pleosporomycetidae</taxon>
        <taxon>Pleosporales</taxon>
        <taxon>Lophiotremataceae</taxon>
        <taxon>Lophiotrema</taxon>
    </lineage>
</organism>
<proteinExistence type="predicted"/>
<dbReference type="EMBL" id="ML977326">
    <property type="protein sequence ID" value="KAF2114028.1"/>
    <property type="molecule type" value="Genomic_DNA"/>
</dbReference>
<dbReference type="Proteomes" id="UP000799770">
    <property type="component" value="Unassembled WGS sequence"/>
</dbReference>
<protein>
    <submittedName>
        <fullName evidence="1">Uncharacterized protein</fullName>
    </submittedName>
</protein>
<evidence type="ECO:0000313" key="1">
    <source>
        <dbReference type="EMBL" id="KAF2114028.1"/>
    </source>
</evidence>
<accession>A0A6A5Z6J4</accession>
<evidence type="ECO:0000313" key="2">
    <source>
        <dbReference type="Proteomes" id="UP000799770"/>
    </source>
</evidence>